<gene>
    <name evidence="2" type="ORF">CLO192961_LOCUS172246</name>
</gene>
<dbReference type="Pfam" id="PF06985">
    <property type="entry name" value="HET"/>
    <property type="match status" value="1"/>
</dbReference>
<protein>
    <recommendedName>
        <fullName evidence="1">Heterokaryon incompatibility domain-containing protein</fullName>
    </recommendedName>
</protein>
<dbReference type="Proteomes" id="UP000766486">
    <property type="component" value="Unassembled WGS sequence"/>
</dbReference>
<evidence type="ECO:0000259" key="1">
    <source>
        <dbReference type="Pfam" id="PF06985"/>
    </source>
</evidence>
<evidence type="ECO:0000313" key="2">
    <source>
        <dbReference type="EMBL" id="VUC25625.1"/>
    </source>
</evidence>
<proteinExistence type="predicted"/>
<accession>A0ABY6U3N1</accession>
<name>A0ABY6U3N1_BIOOC</name>
<evidence type="ECO:0000313" key="3">
    <source>
        <dbReference type="Proteomes" id="UP000766486"/>
    </source>
</evidence>
<dbReference type="InterPro" id="IPR010730">
    <property type="entry name" value="HET"/>
</dbReference>
<dbReference type="EMBL" id="CABFNS010000737">
    <property type="protein sequence ID" value="VUC25625.1"/>
    <property type="molecule type" value="Genomic_DNA"/>
</dbReference>
<comment type="caution">
    <text evidence="2">The sequence shown here is derived from an EMBL/GenBank/DDBJ whole genome shotgun (WGS) entry which is preliminary data.</text>
</comment>
<organism evidence="2 3">
    <name type="scientific">Bionectria ochroleuca</name>
    <name type="common">Gliocladium roseum</name>
    <dbReference type="NCBI Taxonomy" id="29856"/>
    <lineage>
        <taxon>Eukaryota</taxon>
        <taxon>Fungi</taxon>
        <taxon>Dikarya</taxon>
        <taxon>Ascomycota</taxon>
        <taxon>Pezizomycotina</taxon>
        <taxon>Sordariomycetes</taxon>
        <taxon>Hypocreomycetidae</taxon>
        <taxon>Hypocreales</taxon>
        <taxon>Bionectriaceae</taxon>
        <taxon>Clonostachys</taxon>
    </lineage>
</organism>
<feature type="domain" description="Heterokaryon incompatibility" evidence="1">
    <location>
        <begin position="3"/>
        <end position="99"/>
    </location>
</feature>
<reference evidence="2 3" key="1">
    <citation type="submission" date="2019-06" db="EMBL/GenBank/DDBJ databases">
        <authorList>
            <person name="Broberg M."/>
        </authorList>
    </citation>
    <scope>NUCLEOTIDE SEQUENCE [LARGE SCALE GENOMIC DNA]</scope>
</reference>
<sequence>MVYIAISHVWHASVAELQYRRSEAHTSVDEAERLVLETPVRVFRGLAGSIEGDFEIWHDYVSVPQWIPELKRQIIGSIPEIFKRSQPTVAHFSDVNAKHVRQM</sequence>
<keyword evidence="3" id="KW-1185">Reference proteome</keyword>